<dbReference type="EMBL" id="VDFN01000007">
    <property type="protein sequence ID" value="MQS45491.1"/>
    <property type="molecule type" value="Genomic_DNA"/>
</dbReference>
<keyword evidence="2" id="KW-1185">Reference proteome</keyword>
<protein>
    <recommendedName>
        <fullName evidence="3">GNAT family N-acetyltransferase</fullName>
    </recommendedName>
</protein>
<evidence type="ECO:0000313" key="1">
    <source>
        <dbReference type="EMBL" id="MQS45491.1"/>
    </source>
</evidence>
<name>A0ABW9P8D4_9LACO</name>
<dbReference type="Proteomes" id="UP000436655">
    <property type="component" value="Unassembled WGS sequence"/>
</dbReference>
<gene>
    <name evidence="1" type="ORF">FHL03_08340</name>
</gene>
<reference evidence="1 2" key="1">
    <citation type="journal article" date="2019" name="Syst. Appl. Microbiol.">
        <title>Polyphasic characterization of two novel Lactobacillus spp. isolated from blown salami packages: Description of Lactobacillus halodurans sp. nov. and Lactobacillus salsicarnum sp. nov.</title>
        <authorList>
            <person name="Schuster J.A."/>
            <person name="Klingl A."/>
            <person name="Vogel R.F."/>
            <person name="Ehrmann M.A."/>
        </authorList>
    </citation>
    <scope>NUCLEOTIDE SEQUENCE [LARGE SCALE GENOMIC DNA]</scope>
    <source>
        <strain evidence="1 2">TMW 1.2098</strain>
    </source>
</reference>
<dbReference type="RefSeq" id="WP_125705558.1">
    <property type="nucleotide sequence ID" value="NZ_JBHTOO010000027.1"/>
</dbReference>
<evidence type="ECO:0000313" key="2">
    <source>
        <dbReference type="Proteomes" id="UP000436655"/>
    </source>
</evidence>
<organism evidence="1 2">
    <name type="scientific">Companilactobacillus mishanensis</name>
    <dbReference type="NCBI Taxonomy" id="2486008"/>
    <lineage>
        <taxon>Bacteria</taxon>
        <taxon>Bacillati</taxon>
        <taxon>Bacillota</taxon>
        <taxon>Bacilli</taxon>
        <taxon>Lactobacillales</taxon>
        <taxon>Lactobacillaceae</taxon>
        <taxon>Companilactobacillus</taxon>
    </lineage>
</organism>
<accession>A0ABW9P8D4</accession>
<comment type="caution">
    <text evidence="1">The sequence shown here is derived from an EMBL/GenBank/DDBJ whole genome shotgun (WGS) entry which is preliminary data.</text>
</comment>
<sequence length="147" mass="17377">MIKLKSYRPFITENFTWEFPSHFKLKIASEFLDKNIAETTNFISQTAKETMSDRAVYWFVEDKQSHEISALIALKSIDFNNSSATIFTKFDDNISKKMSLEIIQRLYVFVNDQIKLNILDMKEDESRVVKFFTDSGYEFTNNKLKRK</sequence>
<proteinExistence type="predicted"/>
<evidence type="ECO:0008006" key="3">
    <source>
        <dbReference type="Google" id="ProtNLM"/>
    </source>
</evidence>